<keyword evidence="2" id="KW-0812">Transmembrane</keyword>
<dbReference type="AlphaFoldDB" id="U6JW53"/>
<evidence type="ECO:0000256" key="1">
    <source>
        <dbReference type="SAM" id="MobiDB-lite"/>
    </source>
</evidence>
<feature type="region of interest" description="Disordered" evidence="1">
    <location>
        <begin position="509"/>
        <end position="542"/>
    </location>
</feature>
<keyword evidence="2" id="KW-0472">Membrane</keyword>
<dbReference type="Proteomes" id="UP000030744">
    <property type="component" value="Unassembled WGS sequence"/>
</dbReference>
<protein>
    <submittedName>
        <fullName evidence="3">Uncharacterized protein</fullName>
    </submittedName>
</protein>
<dbReference type="VEuPathDB" id="ToxoDB:EMH_0051980"/>
<feature type="region of interest" description="Disordered" evidence="1">
    <location>
        <begin position="390"/>
        <end position="438"/>
    </location>
</feature>
<dbReference type="EMBL" id="HG682072">
    <property type="protein sequence ID" value="CDJ29705.1"/>
    <property type="molecule type" value="Genomic_DNA"/>
</dbReference>
<proteinExistence type="predicted"/>
<sequence length="542" mass="59150">MTAAVRNLCTFFLAVMLKYHILYFILCRGDASGAKRSEASWHERLSRDVGYEEQQGGFPLTVTFPRYTHGNPALQDETITYQGSDWPGAQETVAGGSGATSFTEDYSLASVQPSYEPPQAKRPGSSLLSLANILQRSNPPLRSALLRQFLYSLARLRTRYVGLGGSVDTTQAPFNRKNAGSNKEELQAATERQTAALAAKLTGVIGAAGDPTNSDQTFAKFLLVPFGKLLQEAEGLLSDIAMQGDATQMIIALHRLAPPIIQGLSYLEAPQSQGASGVLEPVRDHCLKRVKELDKALLDAQADLDGVLLAYPRDFDAYELQREKQLAALEGGQEQDPYIPPVYATGIRPDTKADRQRKGAIMHFFFAFLIVFTIYTAISVLPPEVPIRAKHKHRRRTDHSDDDGGDQANAHGGTGFHETGQSQGTEKMPMDSANAYQEPSYPYNQQWAGEQGQTLPNAYTPPYGGAQGGAWGAQGSPWAPGYQGDPYGAYPHRGGSAYEQFQNFQEEPRVVPSAPPLPDHFEAPPEFPPPSYAEAVRLGSYP</sequence>
<evidence type="ECO:0000313" key="4">
    <source>
        <dbReference type="Proteomes" id="UP000030744"/>
    </source>
</evidence>
<organism evidence="3 4">
    <name type="scientific">Eimeria mitis</name>
    <dbReference type="NCBI Taxonomy" id="44415"/>
    <lineage>
        <taxon>Eukaryota</taxon>
        <taxon>Sar</taxon>
        <taxon>Alveolata</taxon>
        <taxon>Apicomplexa</taxon>
        <taxon>Conoidasida</taxon>
        <taxon>Coccidia</taxon>
        <taxon>Eucoccidiorida</taxon>
        <taxon>Eimeriorina</taxon>
        <taxon>Eimeriidae</taxon>
        <taxon>Eimeria</taxon>
    </lineage>
</organism>
<name>U6JW53_9EIME</name>
<evidence type="ECO:0000256" key="2">
    <source>
        <dbReference type="SAM" id="Phobius"/>
    </source>
</evidence>
<evidence type="ECO:0000313" key="3">
    <source>
        <dbReference type="EMBL" id="CDJ29705.1"/>
    </source>
</evidence>
<reference evidence="3" key="2">
    <citation type="submission" date="2013-10" db="EMBL/GenBank/DDBJ databases">
        <authorList>
            <person name="Aslett M."/>
        </authorList>
    </citation>
    <scope>NUCLEOTIDE SEQUENCE [LARGE SCALE GENOMIC DNA]</scope>
    <source>
        <strain evidence="3">Houghton</strain>
    </source>
</reference>
<dbReference type="RefSeq" id="XP_013352274.1">
    <property type="nucleotide sequence ID" value="XM_013496820.1"/>
</dbReference>
<keyword evidence="4" id="KW-1185">Reference proteome</keyword>
<gene>
    <name evidence="3" type="ORF">EMH_0051980</name>
</gene>
<keyword evidence="2" id="KW-1133">Transmembrane helix</keyword>
<accession>U6JW53</accession>
<feature type="transmembrane region" description="Helical" evidence="2">
    <location>
        <begin position="7"/>
        <end position="26"/>
    </location>
</feature>
<dbReference type="GeneID" id="25379874"/>
<dbReference type="OrthoDB" id="348040at2759"/>
<feature type="transmembrane region" description="Helical" evidence="2">
    <location>
        <begin position="360"/>
        <end position="381"/>
    </location>
</feature>
<reference evidence="3" key="1">
    <citation type="submission" date="2013-10" db="EMBL/GenBank/DDBJ databases">
        <title>Genomic analysis of the causative agents of coccidiosis in chickens.</title>
        <authorList>
            <person name="Reid A.J."/>
            <person name="Blake D."/>
            <person name="Billington K."/>
            <person name="Browne H."/>
            <person name="Dunn M."/>
            <person name="Hung S."/>
            <person name="Kawahara F."/>
            <person name="Miranda-Saavedra D."/>
            <person name="Mourier T."/>
            <person name="Nagra H."/>
            <person name="Otto T.D."/>
            <person name="Rawlings N."/>
            <person name="Sanchez A."/>
            <person name="Sanders M."/>
            <person name="Subramaniam C."/>
            <person name="Tay Y."/>
            <person name="Dear P."/>
            <person name="Doerig C."/>
            <person name="Gruber A."/>
            <person name="Parkinson J."/>
            <person name="Shirley M."/>
            <person name="Wan K.L."/>
            <person name="Berriman M."/>
            <person name="Tomley F."/>
            <person name="Pain A."/>
        </authorList>
    </citation>
    <scope>NUCLEOTIDE SEQUENCE [LARGE SCALE GENOMIC DNA]</scope>
    <source>
        <strain evidence="3">Houghton</strain>
    </source>
</reference>